<dbReference type="PANTHER" id="PTHR43369">
    <property type="entry name" value="PHOSPHORIBOSYLGLYCINAMIDE FORMYLTRANSFERASE"/>
    <property type="match status" value="1"/>
</dbReference>
<feature type="binding site" evidence="4">
    <location>
        <position position="109"/>
    </location>
    <ligand>
        <name>(6R)-10-formyltetrahydrofolate</name>
        <dbReference type="ChEBI" id="CHEBI:195366"/>
    </ligand>
</feature>
<reference evidence="7" key="1">
    <citation type="submission" date="2015-10" db="EMBL/GenBank/DDBJ databases">
        <title>Extensive mobilome-driven genome diversification in gut-associated Bacteroides vulgatus mpk.</title>
        <authorList>
            <person name="Beier S."/>
            <person name="Lange A."/>
            <person name="Huson D.H."/>
            <person name="Frick J.-S."/>
            <person name="Autenrieth I.B."/>
        </authorList>
    </citation>
    <scope>NUCLEOTIDE SEQUENCE [LARGE SCALE GENOMIC DNA]</scope>
    <source>
        <strain evidence="7">mpk</strain>
    </source>
</reference>
<protein>
    <recommendedName>
        <fullName evidence="4">Phosphoribosylglycinamide formyltransferase</fullName>
        <ecNumber evidence="4">2.1.2.2</ecNumber>
    </recommendedName>
    <alternativeName>
        <fullName evidence="4">5'-phosphoribosylglycinamide transformylase</fullName>
    </alternativeName>
    <alternativeName>
        <fullName evidence="4">GAR transformylase</fullName>
        <shortName evidence="4">GART</shortName>
    </alternativeName>
</protein>
<evidence type="ECO:0000256" key="1">
    <source>
        <dbReference type="ARBA" id="ARBA00005054"/>
    </source>
</evidence>
<comment type="similarity">
    <text evidence="4">Belongs to the GART family.</text>
</comment>
<dbReference type="PANTHER" id="PTHR43369:SF2">
    <property type="entry name" value="PHOSPHORIBOSYLGLYCINAMIDE FORMYLTRANSFERASE"/>
    <property type="match status" value="1"/>
</dbReference>
<feature type="domain" description="Formyl transferase N-terminal" evidence="5">
    <location>
        <begin position="10"/>
        <end position="189"/>
    </location>
</feature>
<gene>
    <name evidence="4" type="primary">purN</name>
    <name evidence="6" type="ORF">BvMPK_0763</name>
</gene>
<evidence type="ECO:0000313" key="6">
    <source>
        <dbReference type="EMBL" id="ALK83381.1"/>
    </source>
</evidence>
<dbReference type="HAMAP" id="MF_01930">
    <property type="entry name" value="PurN"/>
    <property type="match status" value="1"/>
</dbReference>
<dbReference type="GO" id="GO:0005829">
    <property type="term" value="C:cytosol"/>
    <property type="evidence" value="ECO:0007669"/>
    <property type="project" value="TreeGrafter"/>
</dbReference>
<reference evidence="6 7" key="2">
    <citation type="journal article" date="2016" name="Genome Biol. Evol.">
        <title>Extensive mobilome-driven genome diversification in mouse gut-associated Bacteroides vulgatus mpk.</title>
        <authorList>
            <person name="Lange A."/>
            <person name="Beier S."/>
            <person name="Steimle A."/>
            <person name="Autenrieth I.B."/>
            <person name="Huson D.H."/>
            <person name="Frick J.S."/>
        </authorList>
    </citation>
    <scope>NUCLEOTIDE SEQUENCE [LARGE SCALE GENOMIC DNA]</scope>
    <source>
        <strain evidence="7">mpk</strain>
    </source>
</reference>
<evidence type="ECO:0000313" key="7">
    <source>
        <dbReference type="Proteomes" id="UP000061587"/>
    </source>
</evidence>
<sequence>MCTKIENIMKKIAILASGEGTNAERIIRYFLEKRTAEVALVIVNKAQAGVLKRAERLSVPSLILTAQDFADGKALEILHQYHIDFIVLAGFLLKVPDAILHDYPNKIVNIHPALLPKFGGKGMYGSRVHQAVIASHEKESGITIHYINERYDEGNTIFQATCPVLPTDTPDTLAIRVHQLEYEYFPRVIEATILGKNLSI</sequence>
<organism evidence="6 7">
    <name type="scientific">Phocaeicola vulgatus</name>
    <name type="common">Bacteroides vulgatus</name>
    <dbReference type="NCBI Taxonomy" id="821"/>
    <lineage>
        <taxon>Bacteria</taxon>
        <taxon>Pseudomonadati</taxon>
        <taxon>Bacteroidota</taxon>
        <taxon>Bacteroidia</taxon>
        <taxon>Bacteroidales</taxon>
        <taxon>Bacteroidaceae</taxon>
        <taxon>Phocaeicola</taxon>
    </lineage>
</organism>
<dbReference type="GO" id="GO:0006189">
    <property type="term" value="P:'de novo' IMP biosynthetic process"/>
    <property type="evidence" value="ECO:0007669"/>
    <property type="project" value="UniProtKB-UniRule"/>
</dbReference>
<dbReference type="Pfam" id="PF00551">
    <property type="entry name" value="Formyl_trans_N"/>
    <property type="match status" value="1"/>
</dbReference>
<feature type="site" description="Raises pKa of active site His" evidence="4">
    <location>
        <position position="152"/>
    </location>
</feature>
<feature type="binding site" evidence="4">
    <location>
        <begin position="20"/>
        <end position="22"/>
    </location>
    <ligand>
        <name>N(1)-(5-phospho-beta-D-ribosyl)glycinamide</name>
        <dbReference type="ChEBI" id="CHEBI:143788"/>
    </ligand>
</feature>
<name>A0A0P0LLC7_PHOVU</name>
<dbReference type="Gene3D" id="3.40.50.170">
    <property type="entry name" value="Formyl transferase, N-terminal domain"/>
    <property type="match status" value="1"/>
</dbReference>
<dbReference type="CDD" id="cd08645">
    <property type="entry name" value="FMT_core_GART"/>
    <property type="match status" value="1"/>
</dbReference>
<dbReference type="InterPro" id="IPR004607">
    <property type="entry name" value="GART"/>
</dbReference>
<evidence type="ECO:0000256" key="3">
    <source>
        <dbReference type="ARBA" id="ARBA00022755"/>
    </source>
</evidence>
<dbReference type="SUPFAM" id="SSF53328">
    <property type="entry name" value="Formyltransferase"/>
    <property type="match status" value="1"/>
</dbReference>
<dbReference type="UniPathway" id="UPA00074">
    <property type="reaction ID" value="UER00126"/>
</dbReference>
<comment type="caution">
    <text evidence="4">Lacks conserved residue(s) required for the propagation of feature annotation.</text>
</comment>
<keyword evidence="2 4" id="KW-0808">Transferase</keyword>
<evidence type="ECO:0000256" key="4">
    <source>
        <dbReference type="HAMAP-Rule" id="MF_01930"/>
    </source>
</evidence>
<comment type="catalytic activity">
    <reaction evidence="4">
        <text>N(1)-(5-phospho-beta-D-ribosyl)glycinamide + (6R)-10-formyltetrahydrofolate = N(2)-formyl-N(1)-(5-phospho-beta-D-ribosyl)glycinamide + (6S)-5,6,7,8-tetrahydrofolate + H(+)</text>
        <dbReference type="Rhea" id="RHEA:15053"/>
        <dbReference type="ChEBI" id="CHEBI:15378"/>
        <dbReference type="ChEBI" id="CHEBI:57453"/>
        <dbReference type="ChEBI" id="CHEBI:143788"/>
        <dbReference type="ChEBI" id="CHEBI:147286"/>
        <dbReference type="ChEBI" id="CHEBI:195366"/>
        <dbReference type="EC" id="2.1.2.2"/>
    </reaction>
</comment>
<dbReference type="EMBL" id="CP013020">
    <property type="protein sequence ID" value="ALK83381.1"/>
    <property type="molecule type" value="Genomic_DNA"/>
</dbReference>
<dbReference type="NCBIfam" id="TIGR00639">
    <property type="entry name" value="PurN"/>
    <property type="match status" value="1"/>
</dbReference>
<dbReference type="InterPro" id="IPR002376">
    <property type="entry name" value="Formyl_transf_N"/>
</dbReference>
<dbReference type="InterPro" id="IPR036477">
    <property type="entry name" value="Formyl_transf_N_sf"/>
</dbReference>
<accession>A0A0P0LLC7</accession>
<keyword evidence="3 4" id="KW-0658">Purine biosynthesis</keyword>
<evidence type="ECO:0000256" key="2">
    <source>
        <dbReference type="ARBA" id="ARBA00022679"/>
    </source>
</evidence>
<comment type="function">
    <text evidence="4">Catalyzes the transfer of a formyl group from 10-formyltetrahydrofolate to 5-phospho-ribosyl-glycinamide (GAR), producing 5-phospho-ribosyl-N-formylglycinamide (FGAR) and tetrahydrofolate.</text>
</comment>
<evidence type="ECO:0000259" key="5">
    <source>
        <dbReference type="Pfam" id="PF00551"/>
    </source>
</evidence>
<feature type="active site" description="Proton donor" evidence="4">
    <location>
        <position position="111"/>
    </location>
</feature>
<dbReference type="GO" id="GO:0004644">
    <property type="term" value="F:phosphoribosylglycinamide formyltransferase activity"/>
    <property type="evidence" value="ECO:0007669"/>
    <property type="project" value="UniProtKB-UniRule"/>
</dbReference>
<dbReference type="Proteomes" id="UP000061587">
    <property type="component" value="Chromosome"/>
</dbReference>
<dbReference type="EC" id="2.1.2.2" evidence="4"/>
<dbReference type="PATRIC" id="fig|821.40.peg.888"/>
<proteinExistence type="inferred from homology"/>
<comment type="pathway">
    <text evidence="1 4">Purine metabolism; IMP biosynthesis via de novo pathway; N(2)-formyl-N(1)-(5-phospho-D-ribosyl)glycinamide from N(1)-(5-phospho-D-ribosyl)glycinamide (10-formyl THF route): step 1/1.</text>
</comment>
<dbReference type="AlphaFoldDB" id="A0A0P0LLC7"/>